<dbReference type="CDD" id="cd00084">
    <property type="entry name" value="HMG-box_SF"/>
    <property type="match status" value="1"/>
</dbReference>
<feature type="region of interest" description="Disordered" evidence="1">
    <location>
        <begin position="53"/>
        <end position="108"/>
    </location>
</feature>
<organism evidence="3 4">
    <name type="scientific">Rickenella mellea</name>
    <dbReference type="NCBI Taxonomy" id="50990"/>
    <lineage>
        <taxon>Eukaryota</taxon>
        <taxon>Fungi</taxon>
        <taxon>Dikarya</taxon>
        <taxon>Basidiomycota</taxon>
        <taxon>Agaricomycotina</taxon>
        <taxon>Agaricomycetes</taxon>
        <taxon>Hymenochaetales</taxon>
        <taxon>Rickenellaceae</taxon>
        <taxon>Rickenella</taxon>
    </lineage>
</organism>
<proteinExistence type="predicted"/>
<dbReference type="AlphaFoldDB" id="A0A4Y7Q4C1"/>
<dbReference type="OrthoDB" id="667577at2759"/>
<feature type="compositionally biased region" description="Basic and acidic residues" evidence="1">
    <location>
        <begin position="23"/>
        <end position="32"/>
    </location>
</feature>
<gene>
    <name evidence="3" type="ORF">BD410DRAFT_828909</name>
</gene>
<dbReference type="Proteomes" id="UP000294933">
    <property type="component" value="Unassembled WGS sequence"/>
</dbReference>
<dbReference type="Gene3D" id="1.10.30.10">
    <property type="entry name" value="High mobility group box domain"/>
    <property type="match status" value="1"/>
</dbReference>
<feature type="compositionally biased region" description="Basic and acidic residues" evidence="1">
    <location>
        <begin position="90"/>
        <end position="101"/>
    </location>
</feature>
<dbReference type="VEuPathDB" id="FungiDB:BD410DRAFT_828909"/>
<protein>
    <recommendedName>
        <fullName evidence="2">HMG box domain-containing protein</fullName>
    </recommendedName>
</protein>
<accession>A0A4Y7Q4C1</accession>
<evidence type="ECO:0000256" key="1">
    <source>
        <dbReference type="SAM" id="MobiDB-lite"/>
    </source>
</evidence>
<sequence length="108" mass="12013">MPRTATATTTKTATKRANAKTTKAKEDKPEKVKRAPSAYNIFMGIHLKKWREEHPGGSVKEGMTEVAAMWRDSPENPKRGQPPAVRKPKAGKENKKAKNSDAEEEEPD</sequence>
<dbReference type="InterPro" id="IPR009071">
    <property type="entry name" value="HMG_box_dom"/>
</dbReference>
<reference evidence="3 4" key="1">
    <citation type="submission" date="2018-06" db="EMBL/GenBank/DDBJ databases">
        <title>A transcriptomic atlas of mushroom development highlights an independent origin of complex multicellularity.</title>
        <authorList>
            <consortium name="DOE Joint Genome Institute"/>
            <person name="Krizsan K."/>
            <person name="Almasi E."/>
            <person name="Merenyi Z."/>
            <person name="Sahu N."/>
            <person name="Viragh M."/>
            <person name="Koszo T."/>
            <person name="Mondo S."/>
            <person name="Kiss B."/>
            <person name="Balint B."/>
            <person name="Kues U."/>
            <person name="Barry K."/>
            <person name="Hegedus J.C."/>
            <person name="Henrissat B."/>
            <person name="Johnson J."/>
            <person name="Lipzen A."/>
            <person name="Ohm R."/>
            <person name="Nagy I."/>
            <person name="Pangilinan J."/>
            <person name="Yan J."/>
            <person name="Xiong Y."/>
            <person name="Grigoriev I.V."/>
            <person name="Hibbett D.S."/>
            <person name="Nagy L.G."/>
        </authorList>
    </citation>
    <scope>NUCLEOTIDE SEQUENCE [LARGE SCALE GENOMIC DNA]</scope>
    <source>
        <strain evidence="3 4">SZMC22713</strain>
    </source>
</reference>
<name>A0A4Y7Q4C1_9AGAM</name>
<evidence type="ECO:0000313" key="3">
    <source>
        <dbReference type="EMBL" id="TDL21670.1"/>
    </source>
</evidence>
<dbReference type="InterPro" id="IPR036910">
    <property type="entry name" value="HMG_box_dom_sf"/>
</dbReference>
<feature type="region of interest" description="Disordered" evidence="1">
    <location>
        <begin position="1"/>
        <end position="32"/>
    </location>
</feature>
<dbReference type="EMBL" id="ML170179">
    <property type="protein sequence ID" value="TDL21670.1"/>
    <property type="molecule type" value="Genomic_DNA"/>
</dbReference>
<dbReference type="SUPFAM" id="SSF47095">
    <property type="entry name" value="HMG-box"/>
    <property type="match status" value="1"/>
</dbReference>
<feature type="domain" description="HMG box" evidence="2">
    <location>
        <begin position="32"/>
        <end position="79"/>
    </location>
</feature>
<evidence type="ECO:0000313" key="4">
    <source>
        <dbReference type="Proteomes" id="UP000294933"/>
    </source>
</evidence>
<feature type="compositionally biased region" description="Low complexity" evidence="1">
    <location>
        <begin position="1"/>
        <end position="12"/>
    </location>
</feature>
<evidence type="ECO:0000259" key="2">
    <source>
        <dbReference type="Pfam" id="PF00505"/>
    </source>
</evidence>
<keyword evidence="4" id="KW-1185">Reference proteome</keyword>
<dbReference type="Pfam" id="PF00505">
    <property type="entry name" value="HMG_box"/>
    <property type="match status" value="1"/>
</dbReference>